<dbReference type="Gene3D" id="1.20.1280.290">
    <property type="match status" value="1"/>
</dbReference>
<dbReference type="RefSeq" id="WP_123663504.1">
    <property type="nucleotide sequence ID" value="NZ_RARA01000027.1"/>
</dbReference>
<comment type="caution">
    <text evidence="6">The sequence shown here is derived from an EMBL/GenBank/DDBJ whole genome shotgun (WGS) entry which is preliminary data.</text>
</comment>
<name>A0A3N2QAS9_9BACT</name>
<proteinExistence type="predicted"/>
<dbReference type="AlphaFoldDB" id="A0A3N2QAS9"/>
<evidence type="ECO:0000256" key="3">
    <source>
        <dbReference type="ARBA" id="ARBA00022989"/>
    </source>
</evidence>
<dbReference type="Pfam" id="PF04193">
    <property type="entry name" value="PQ-loop"/>
    <property type="match status" value="1"/>
</dbReference>
<gene>
    <name evidence="6" type="ORF">EDM02_04940</name>
</gene>
<sequence length="89" mass="9737">MLQYTVKHIEILGFIAAGLGTLSLLPQLIKIVLSRSTKSISLIMYIVITIDSLLWIIYGIALSLTPLIIQSSITLACAAAIIVLKLLWE</sequence>
<dbReference type="OrthoDB" id="122062at2"/>
<evidence type="ECO:0000256" key="4">
    <source>
        <dbReference type="ARBA" id="ARBA00023136"/>
    </source>
</evidence>
<comment type="subcellular location">
    <subcellularLocation>
        <location evidence="1">Membrane</location>
        <topology evidence="1">Multi-pass membrane protein</topology>
    </subcellularLocation>
</comment>
<feature type="transmembrane region" description="Helical" evidence="5">
    <location>
        <begin position="40"/>
        <end position="61"/>
    </location>
</feature>
<dbReference type="InterPro" id="IPR006603">
    <property type="entry name" value="PQ-loop_rpt"/>
</dbReference>
<accession>A0A3N2QAS9</accession>
<feature type="transmembrane region" description="Helical" evidence="5">
    <location>
        <begin position="67"/>
        <end position="88"/>
    </location>
</feature>
<keyword evidence="3 5" id="KW-1133">Transmembrane helix</keyword>
<dbReference type="EMBL" id="RARA01000027">
    <property type="protein sequence ID" value="ROT46896.1"/>
    <property type="molecule type" value="Genomic_DNA"/>
</dbReference>
<keyword evidence="2 5" id="KW-0812">Transmembrane</keyword>
<organism evidence="6 7">
    <name type="scientific">Candidatus Cardinium hertigii</name>
    <dbReference type="NCBI Taxonomy" id="247481"/>
    <lineage>
        <taxon>Bacteria</taxon>
        <taxon>Pseudomonadati</taxon>
        <taxon>Bacteroidota</taxon>
        <taxon>Cytophagia</taxon>
        <taxon>Cytophagales</taxon>
        <taxon>Amoebophilaceae</taxon>
        <taxon>Candidatus Cardinium</taxon>
    </lineage>
</organism>
<evidence type="ECO:0000313" key="6">
    <source>
        <dbReference type="EMBL" id="ROT46896.1"/>
    </source>
</evidence>
<evidence type="ECO:0000313" key="7">
    <source>
        <dbReference type="Proteomes" id="UP000270927"/>
    </source>
</evidence>
<evidence type="ECO:0008006" key="8">
    <source>
        <dbReference type="Google" id="ProtNLM"/>
    </source>
</evidence>
<dbReference type="Proteomes" id="UP000270927">
    <property type="component" value="Unassembled WGS sequence"/>
</dbReference>
<feature type="transmembrane region" description="Helical" evidence="5">
    <location>
        <begin position="12"/>
        <end position="33"/>
    </location>
</feature>
<protein>
    <recommendedName>
        <fullName evidence="8">Sugar transporter SemiSWEET</fullName>
    </recommendedName>
</protein>
<evidence type="ECO:0000256" key="5">
    <source>
        <dbReference type="SAM" id="Phobius"/>
    </source>
</evidence>
<evidence type="ECO:0000256" key="1">
    <source>
        <dbReference type="ARBA" id="ARBA00004141"/>
    </source>
</evidence>
<evidence type="ECO:0000256" key="2">
    <source>
        <dbReference type="ARBA" id="ARBA00022692"/>
    </source>
</evidence>
<dbReference type="GO" id="GO:0016020">
    <property type="term" value="C:membrane"/>
    <property type="evidence" value="ECO:0007669"/>
    <property type="project" value="UniProtKB-SubCell"/>
</dbReference>
<reference evidence="6 7" key="1">
    <citation type="submission" date="2018-09" db="EMBL/GenBank/DDBJ databases">
        <title>Comparative Genomics of Wolbachia-Cardinium Dual Endosymbiosis in a Plant-Parasitic Nematode.</title>
        <authorList>
            <person name="Brown A.M.V."/>
            <person name="Wasala S.K."/>
            <person name="Howe D.K."/>
            <person name="Peetz A.B."/>
            <person name="Zasada I.A."/>
            <person name="Denver D.R."/>
        </authorList>
    </citation>
    <scope>NUCLEOTIDE SEQUENCE [LARGE SCALE GENOMIC DNA]</scope>
    <source>
        <strain evidence="6 7">Pp_1</strain>
    </source>
</reference>
<keyword evidence="7" id="KW-1185">Reference proteome</keyword>
<keyword evidence="4 5" id="KW-0472">Membrane</keyword>